<dbReference type="PROSITE" id="PS50003">
    <property type="entry name" value="PH_DOMAIN"/>
    <property type="match status" value="1"/>
</dbReference>
<protein>
    <recommendedName>
        <fullName evidence="2">PH domain-containing protein</fullName>
    </recommendedName>
</protein>
<dbReference type="InterPro" id="IPR001605">
    <property type="entry name" value="PH_dom-spectrin-type"/>
</dbReference>
<organism evidence="3 4">
    <name type="scientific">Mucor circinelloides f. circinelloides (strain 1006PhL)</name>
    <name type="common">Mucormycosis agent</name>
    <name type="synonym">Calyptromyces circinelloides</name>
    <dbReference type="NCBI Taxonomy" id="1220926"/>
    <lineage>
        <taxon>Eukaryota</taxon>
        <taxon>Fungi</taxon>
        <taxon>Fungi incertae sedis</taxon>
        <taxon>Mucoromycota</taxon>
        <taxon>Mucoromycotina</taxon>
        <taxon>Mucoromycetes</taxon>
        <taxon>Mucorales</taxon>
        <taxon>Mucorineae</taxon>
        <taxon>Mucoraceae</taxon>
        <taxon>Mucor</taxon>
    </lineage>
</organism>
<dbReference type="OrthoDB" id="5865767at2759"/>
<proteinExistence type="predicted"/>
<dbReference type="PANTHER" id="PTHR37283">
    <property type="entry name" value="PH DOMAIN-CONTAINING PROTEIN YHR131C"/>
    <property type="match status" value="1"/>
</dbReference>
<gene>
    <name evidence="3" type="ORF">HMPREF1544_02156</name>
</gene>
<dbReference type="AlphaFoldDB" id="S2JRE3"/>
<keyword evidence="4" id="KW-1185">Reference proteome</keyword>
<sequence>MLRFDNNTTIHSNINNAAAKAVAFPWLRKKTSSWSLRSSAKNIRLNSFSSTVSLPTSVASTTCSTSSSLEEGAEHDSTFIIPEEEEAEDQEQEEYKDSPPDYDDSSHPWTFRFPKSLSNRIIIPREEEGNEKLPDYECSIDKMSYMHVKCEFSKPNVRSKNRSWKDYYVVVYGTKITAYHRNPKTKKSNPPAWSHTMQSAQVTVASDYVKFRHVIRLKIHNGPQYLMTTHTDVAKNEWIAVLESSIHISSDLDVRVMPQFITLVSRRRRQRQRRIEQQQTTQNETLV</sequence>
<evidence type="ECO:0000313" key="3">
    <source>
        <dbReference type="EMBL" id="EPB91087.1"/>
    </source>
</evidence>
<dbReference type="EMBL" id="KE123913">
    <property type="protein sequence ID" value="EPB91087.1"/>
    <property type="molecule type" value="Genomic_DNA"/>
</dbReference>
<dbReference type="SUPFAM" id="SSF50729">
    <property type="entry name" value="PH domain-like"/>
    <property type="match status" value="1"/>
</dbReference>
<dbReference type="VEuPathDB" id="FungiDB:HMPREF1544_02156"/>
<dbReference type="PRINTS" id="PR00683">
    <property type="entry name" value="SPECTRINPH"/>
</dbReference>
<dbReference type="GO" id="GO:0005543">
    <property type="term" value="F:phospholipid binding"/>
    <property type="evidence" value="ECO:0007669"/>
    <property type="project" value="InterPro"/>
</dbReference>
<name>S2JRE3_MUCC1</name>
<dbReference type="OMA" id="PPAWSHT"/>
<dbReference type="eggNOG" id="KOG0517">
    <property type="taxonomic scope" value="Eukaryota"/>
</dbReference>
<reference evidence="4" key="1">
    <citation type="submission" date="2013-05" db="EMBL/GenBank/DDBJ databases">
        <title>The Genome sequence of Mucor circinelloides f. circinelloides 1006PhL.</title>
        <authorList>
            <consortium name="The Broad Institute Genomics Platform"/>
            <person name="Cuomo C."/>
            <person name="Earl A."/>
            <person name="Findley K."/>
            <person name="Lee S.C."/>
            <person name="Walker B."/>
            <person name="Young S."/>
            <person name="Zeng Q."/>
            <person name="Gargeya S."/>
            <person name="Fitzgerald M."/>
            <person name="Haas B."/>
            <person name="Abouelleil A."/>
            <person name="Allen A.W."/>
            <person name="Alvarado L."/>
            <person name="Arachchi H.M."/>
            <person name="Berlin A.M."/>
            <person name="Chapman S.B."/>
            <person name="Gainer-Dewar J."/>
            <person name="Goldberg J."/>
            <person name="Griggs A."/>
            <person name="Gujja S."/>
            <person name="Hansen M."/>
            <person name="Howarth C."/>
            <person name="Imamovic A."/>
            <person name="Ireland A."/>
            <person name="Larimer J."/>
            <person name="McCowan C."/>
            <person name="Murphy C."/>
            <person name="Pearson M."/>
            <person name="Poon T.W."/>
            <person name="Priest M."/>
            <person name="Roberts A."/>
            <person name="Saif S."/>
            <person name="Shea T."/>
            <person name="Sisk P."/>
            <person name="Sykes S."/>
            <person name="Wortman J."/>
            <person name="Nusbaum C."/>
            <person name="Birren B."/>
        </authorList>
    </citation>
    <scope>NUCLEOTIDE SEQUENCE [LARGE SCALE GENOMIC DNA]</scope>
    <source>
        <strain evidence="4">1006PhL</strain>
    </source>
</reference>
<dbReference type="InParanoid" id="S2JRE3"/>
<dbReference type="Proteomes" id="UP000014254">
    <property type="component" value="Unassembled WGS sequence"/>
</dbReference>
<dbReference type="Pfam" id="PF00169">
    <property type="entry name" value="PH"/>
    <property type="match status" value="1"/>
</dbReference>
<dbReference type="InterPro" id="IPR001849">
    <property type="entry name" value="PH_domain"/>
</dbReference>
<dbReference type="PANTHER" id="PTHR37283:SF1">
    <property type="entry name" value="PH DOMAIN-CONTAINING PROTEIN YHR131C"/>
    <property type="match status" value="1"/>
</dbReference>
<dbReference type="STRING" id="1220926.S2JRE3"/>
<dbReference type="InterPro" id="IPR011993">
    <property type="entry name" value="PH-like_dom_sf"/>
</dbReference>
<evidence type="ECO:0000256" key="1">
    <source>
        <dbReference type="SAM" id="MobiDB-lite"/>
    </source>
</evidence>
<evidence type="ECO:0000313" key="4">
    <source>
        <dbReference type="Proteomes" id="UP000014254"/>
    </source>
</evidence>
<dbReference type="SMART" id="SM00233">
    <property type="entry name" value="PH"/>
    <property type="match status" value="1"/>
</dbReference>
<evidence type="ECO:0000259" key="2">
    <source>
        <dbReference type="PROSITE" id="PS50003"/>
    </source>
</evidence>
<feature type="region of interest" description="Disordered" evidence="1">
    <location>
        <begin position="84"/>
        <end position="105"/>
    </location>
</feature>
<accession>S2JRE3</accession>
<feature type="domain" description="PH" evidence="2">
    <location>
        <begin position="139"/>
        <end position="247"/>
    </location>
</feature>
<dbReference type="Gene3D" id="2.30.29.30">
    <property type="entry name" value="Pleckstrin-homology domain (PH domain)/Phosphotyrosine-binding domain (PTB)"/>
    <property type="match status" value="1"/>
</dbReference>